<dbReference type="Proteomes" id="UP001251948">
    <property type="component" value="Unassembled WGS sequence"/>
</dbReference>
<gene>
    <name evidence="1" type="ORF">ROV92_13160</name>
</gene>
<accession>A0AAJ2JD42</accession>
<protein>
    <submittedName>
        <fullName evidence="1">Uncharacterized protein</fullName>
    </submittedName>
</protein>
<dbReference type="AlphaFoldDB" id="A0AAJ2JD42"/>
<organism evidence="1 2">
    <name type="scientific">Stenotrophomonas maltophilia</name>
    <name type="common">Pseudomonas maltophilia</name>
    <name type="synonym">Xanthomonas maltophilia</name>
    <dbReference type="NCBI Taxonomy" id="40324"/>
    <lineage>
        <taxon>Bacteria</taxon>
        <taxon>Pseudomonadati</taxon>
        <taxon>Pseudomonadota</taxon>
        <taxon>Gammaproteobacteria</taxon>
        <taxon>Lysobacterales</taxon>
        <taxon>Lysobacteraceae</taxon>
        <taxon>Stenotrophomonas</taxon>
        <taxon>Stenotrophomonas maltophilia group</taxon>
    </lineage>
</organism>
<dbReference type="RefSeq" id="WP_312562667.1">
    <property type="nucleotide sequence ID" value="NZ_JAVSKO010000005.1"/>
</dbReference>
<sequence length="96" mass="10160">MPNEEEVIIIGGGSGGGKRGRSSLLPQGLMPIRDTLKHYSTWALAVLVASPDLYQAANSLGMLADEAMPEAVKWSIRGVAGIGLIAKFISQRKPQA</sequence>
<name>A0AAJ2JD42_STEMA</name>
<dbReference type="EMBL" id="JAVSKO010000005">
    <property type="protein sequence ID" value="MDT3468932.1"/>
    <property type="molecule type" value="Genomic_DNA"/>
</dbReference>
<proteinExistence type="predicted"/>
<evidence type="ECO:0000313" key="2">
    <source>
        <dbReference type="Proteomes" id="UP001251948"/>
    </source>
</evidence>
<comment type="caution">
    <text evidence="1">The sequence shown here is derived from an EMBL/GenBank/DDBJ whole genome shotgun (WGS) entry which is preliminary data.</text>
</comment>
<evidence type="ECO:0000313" key="1">
    <source>
        <dbReference type="EMBL" id="MDT3468932.1"/>
    </source>
</evidence>
<reference evidence="1" key="1">
    <citation type="submission" date="2023-07" db="EMBL/GenBank/DDBJ databases">
        <title>Comparative genomics of clinical Stenotrophomonas maltophilia isolates reveals regions of diversity which correlate with colonization and persistence in vivo.</title>
        <authorList>
            <person name="Mcdaniel M.S."/>
            <person name="Swords W.E."/>
            <person name="Sumpter N.A."/>
            <person name="Lindgren N.R."/>
            <person name="Billiot C.E."/>
        </authorList>
    </citation>
    <scope>NUCLEOTIDE SEQUENCE</scope>
    <source>
        <strain evidence="1">Ism4</strain>
    </source>
</reference>